<organism evidence="8 9">
    <name type="scientific">Erythranthe guttata</name>
    <name type="common">Yellow monkey flower</name>
    <name type="synonym">Mimulus guttatus</name>
    <dbReference type="NCBI Taxonomy" id="4155"/>
    <lineage>
        <taxon>Eukaryota</taxon>
        <taxon>Viridiplantae</taxon>
        <taxon>Streptophyta</taxon>
        <taxon>Embryophyta</taxon>
        <taxon>Tracheophyta</taxon>
        <taxon>Spermatophyta</taxon>
        <taxon>Magnoliopsida</taxon>
        <taxon>eudicotyledons</taxon>
        <taxon>Gunneridae</taxon>
        <taxon>Pentapetalae</taxon>
        <taxon>asterids</taxon>
        <taxon>lamiids</taxon>
        <taxon>Lamiales</taxon>
        <taxon>Phrymaceae</taxon>
        <taxon>Erythranthe</taxon>
    </lineage>
</organism>
<evidence type="ECO:0000256" key="6">
    <source>
        <dbReference type="SAM" id="MobiDB-lite"/>
    </source>
</evidence>
<dbReference type="Gene3D" id="3.30.70.100">
    <property type="match status" value="1"/>
</dbReference>
<feature type="non-terminal residue" evidence="8">
    <location>
        <position position="1"/>
    </location>
</feature>
<dbReference type="EMBL" id="KI630171">
    <property type="protein sequence ID" value="EYU46599.1"/>
    <property type="molecule type" value="Genomic_DNA"/>
</dbReference>
<dbReference type="PANTHER" id="PTHR45868">
    <property type="entry name" value="HEAVY METAL-ASSOCIATED ISOPRENYLATED PLANT PROTEIN 33-RELATED"/>
    <property type="match status" value="1"/>
</dbReference>
<name>A0A022S2L6_ERYGU</name>
<sequence length="252" mass="27684">TCVLKVNFHCPACEKKVYKALQKINGVRTIEIDGRNGKVTVSGSADPYTLQKALSKIGKRAEILWDSSKASVNQHTANQNRSISVSQTQEIDHRQLEQLSNIKRLKQVELTKTIKFTFNDDDDGSCQDLDTCTSQFYADDHFNGRQAVPAHHRLGGGSGSGTAHGCCCHTNHNNHRAMNNSNYYHHGGNGGCGSSTRALPPADGCDHWRSGYGPSAPPALPPPRRMPPPPQQYSHYGPNYFSDENPNGCRLI</sequence>
<dbReference type="InterPro" id="IPR036163">
    <property type="entry name" value="HMA_dom_sf"/>
</dbReference>
<accession>A0A022S2L6</accession>
<dbReference type="STRING" id="4155.A0A022S2L6"/>
<keyword evidence="9" id="KW-1185">Reference proteome</keyword>
<evidence type="ECO:0000313" key="8">
    <source>
        <dbReference type="EMBL" id="EYU46599.1"/>
    </source>
</evidence>
<gene>
    <name evidence="8" type="ORF">MIMGU_mgv1a023722mg</name>
</gene>
<comment type="similarity">
    <text evidence="5">Belongs to the HIPP family.</text>
</comment>
<dbReference type="Proteomes" id="UP000030748">
    <property type="component" value="Unassembled WGS sequence"/>
</dbReference>
<dbReference type="SUPFAM" id="SSF55008">
    <property type="entry name" value="HMA, heavy metal-associated domain"/>
    <property type="match status" value="1"/>
</dbReference>
<dbReference type="GO" id="GO:0016020">
    <property type="term" value="C:membrane"/>
    <property type="evidence" value="ECO:0007669"/>
    <property type="project" value="UniProtKB-SubCell"/>
</dbReference>
<dbReference type="AlphaFoldDB" id="A0A022S2L6"/>
<dbReference type="CDD" id="cd00371">
    <property type="entry name" value="HMA"/>
    <property type="match status" value="1"/>
</dbReference>
<protein>
    <recommendedName>
        <fullName evidence="7">HMA domain-containing protein</fullName>
    </recommendedName>
</protein>
<dbReference type="InterPro" id="IPR006121">
    <property type="entry name" value="HMA_dom"/>
</dbReference>
<keyword evidence="4" id="KW-0449">Lipoprotein</keyword>
<dbReference type="GO" id="GO:0009626">
    <property type="term" value="P:plant-type hypersensitive response"/>
    <property type="evidence" value="ECO:0007669"/>
    <property type="project" value="UniProtKB-KW"/>
</dbReference>
<evidence type="ECO:0000256" key="2">
    <source>
        <dbReference type="ARBA" id="ARBA00022481"/>
    </source>
</evidence>
<keyword evidence="3" id="KW-0479">Metal-binding</keyword>
<proteinExistence type="inferred from homology"/>
<dbReference type="PROSITE" id="PS50846">
    <property type="entry name" value="HMA_2"/>
    <property type="match status" value="1"/>
</dbReference>
<feature type="region of interest" description="Disordered" evidence="6">
    <location>
        <begin position="203"/>
        <end position="245"/>
    </location>
</feature>
<keyword evidence="4" id="KW-0636">Prenylation</keyword>
<feature type="compositionally biased region" description="Pro residues" evidence="6">
    <location>
        <begin position="215"/>
        <end position="231"/>
    </location>
</feature>
<evidence type="ECO:0000256" key="4">
    <source>
        <dbReference type="ARBA" id="ARBA00023289"/>
    </source>
</evidence>
<dbReference type="GO" id="GO:0046872">
    <property type="term" value="F:metal ion binding"/>
    <property type="evidence" value="ECO:0007669"/>
    <property type="project" value="UniProtKB-KW"/>
</dbReference>
<evidence type="ECO:0000259" key="7">
    <source>
        <dbReference type="PROSITE" id="PS50846"/>
    </source>
</evidence>
<dbReference type="eggNOG" id="KOG1603">
    <property type="taxonomic scope" value="Eukaryota"/>
</dbReference>
<evidence type="ECO:0000256" key="5">
    <source>
        <dbReference type="ARBA" id="ARBA00024045"/>
    </source>
</evidence>
<keyword evidence="2" id="KW-0488">Methylation</keyword>
<evidence type="ECO:0000313" key="9">
    <source>
        <dbReference type="Proteomes" id="UP000030748"/>
    </source>
</evidence>
<evidence type="ECO:0000256" key="3">
    <source>
        <dbReference type="ARBA" id="ARBA00022723"/>
    </source>
</evidence>
<dbReference type="Pfam" id="PF00403">
    <property type="entry name" value="HMA"/>
    <property type="match status" value="1"/>
</dbReference>
<feature type="domain" description="HMA" evidence="7">
    <location>
        <begin position="1"/>
        <end position="62"/>
    </location>
</feature>
<comment type="subcellular location">
    <subcellularLocation>
        <location evidence="1">Membrane</location>
        <topology evidence="1">Peripheral membrane protein</topology>
    </subcellularLocation>
</comment>
<dbReference type="PANTHER" id="PTHR45868:SF74">
    <property type="entry name" value="HEAVY METAL-ASSOCIATED ISOPRENYLATED PLANT PROTEIN 33"/>
    <property type="match status" value="1"/>
</dbReference>
<reference evidence="8 9" key="1">
    <citation type="journal article" date="2013" name="Proc. Natl. Acad. Sci. U.S.A.">
        <title>Fine-scale variation in meiotic recombination in Mimulus inferred from population shotgun sequencing.</title>
        <authorList>
            <person name="Hellsten U."/>
            <person name="Wright K.M."/>
            <person name="Jenkins J."/>
            <person name="Shu S."/>
            <person name="Yuan Y."/>
            <person name="Wessler S.R."/>
            <person name="Schmutz J."/>
            <person name="Willis J.H."/>
            <person name="Rokhsar D.S."/>
        </authorList>
    </citation>
    <scope>NUCLEOTIDE SEQUENCE [LARGE SCALE GENOMIC DNA]</scope>
    <source>
        <strain evidence="9">cv. DUN x IM62</strain>
    </source>
</reference>
<evidence type="ECO:0000256" key="1">
    <source>
        <dbReference type="ARBA" id="ARBA00004170"/>
    </source>
</evidence>